<name>A0A7G9W232_9CAUD</name>
<dbReference type="GeneID" id="77954821"/>
<dbReference type="Gene3D" id="3.60.21.10">
    <property type="match status" value="1"/>
</dbReference>
<dbReference type="RefSeq" id="YP_010678425.1">
    <property type="nucleotide sequence ID" value="NC_071035.1"/>
</dbReference>
<dbReference type="KEGG" id="vg:77954821"/>
<organism evidence="1 2">
    <name type="scientific">Arthrobacter phage Tweety19</name>
    <dbReference type="NCBI Taxonomy" id="2768133"/>
    <lineage>
        <taxon>Viruses</taxon>
        <taxon>Duplodnaviria</taxon>
        <taxon>Heunggongvirae</taxon>
        <taxon>Uroviricota</taxon>
        <taxon>Caudoviricetes</taxon>
        <taxon>Casidaviridae</taxon>
        <taxon>Galvastonvirus</taxon>
        <taxon>Galvastonvirus tweety19</taxon>
    </lineage>
</organism>
<dbReference type="EMBL" id="MT897906">
    <property type="protein sequence ID" value="QNO12695.1"/>
    <property type="molecule type" value="Genomic_DNA"/>
</dbReference>
<evidence type="ECO:0000313" key="1">
    <source>
        <dbReference type="EMBL" id="QNO12695.1"/>
    </source>
</evidence>
<protein>
    <submittedName>
        <fullName evidence="1">Metallophosphoesterase</fullName>
    </submittedName>
</protein>
<accession>A0A7G9W232</accession>
<dbReference type="Proteomes" id="UP000516204">
    <property type="component" value="Segment"/>
</dbReference>
<gene>
    <name evidence="1" type="primary">34</name>
    <name evidence="1" type="ORF">SEA_TWEETY19_34</name>
</gene>
<keyword evidence="2" id="KW-1185">Reference proteome</keyword>
<proteinExistence type="predicted"/>
<reference evidence="2" key="1">
    <citation type="submission" date="2020-08" db="EMBL/GenBank/DDBJ databases">
        <authorList>
            <person name="Hillin M.J."/>
            <person name="Beth T.W."/>
            <person name="Collman T.N."/>
            <person name="Davis R.E."/>
            <person name="Dobesh B.I."/>
            <person name="Johnson A.L."/>
            <person name="Lewis B.M."/>
            <person name="Suarez T.R."/>
            <person name="Villa E.C."/>
            <person name="Walker J.R."/>
            <person name="Labonte J.M."/>
            <person name="Butela K.A."/>
            <person name="Garlena R.A."/>
            <person name="Russell D.A."/>
            <person name="Pope W.H."/>
            <person name="Jacobs-Sera D."/>
            <person name="Hatfull G.F."/>
        </authorList>
    </citation>
    <scope>NUCLEOTIDE SEQUENCE [LARGE SCALE GENOMIC DNA]</scope>
</reference>
<evidence type="ECO:0000313" key="2">
    <source>
        <dbReference type="Proteomes" id="UP000516204"/>
    </source>
</evidence>
<dbReference type="SUPFAM" id="SSF56300">
    <property type="entry name" value="Metallo-dependent phosphatases"/>
    <property type="match status" value="1"/>
</dbReference>
<sequence length="194" mass="22079">MSRVLFHADWHFNHDFVAATRGFASAEAHDEALIEAINSRVTKRDHLYVLGDVFMGSVSAGLAQVARVNGIKHLILGNHDAAHPMHKRSIPHMRRFLDVFESVSLHEQVRLPGGRKVLLSHFPYEGDHDDRDDRHMQWRLRDGGEWLIHGHVHDAWTVNGRQINVGVDKWTYPIEAGVMKALIEGVELWPGLRA</sequence>
<dbReference type="InterPro" id="IPR029052">
    <property type="entry name" value="Metallo-depent_PP-like"/>
</dbReference>